<dbReference type="InterPro" id="IPR051207">
    <property type="entry name" value="ComplexI_NDUFA9_subunit"/>
</dbReference>
<evidence type="ECO:0000256" key="1">
    <source>
        <dbReference type="SAM" id="Phobius"/>
    </source>
</evidence>
<keyword evidence="1" id="KW-1133">Transmembrane helix</keyword>
<sequence length="439" mass="49506">MNIHIIGVSGFIGSSIYTELVRQGHQVSGCSRKKVENINWEPCDFSNADASNTGALNAAVECWESQLKNIDVVINAVGIYQESEKQGFSQVQTVGPKKLFDVCIRLKIYVIQISAMGAEKEYPVNEFLKSKKNADQYLIKNAEKYTVLYPGIVLGEQGKTTQQLSLLARSRCIPMVFKKHSRLPLISIYQLNEAVVNIISDWQSCSDISMKDKKNRIKILVAKTETIENLLNNMRLWMKQSDSYMFLYIPEKLTQWFFALFPGVSIGAFNRQSIQMVSDYALQSKSVMAFSGEVGETASESLMGKVASGSYIKNIKLTSLYYINILTLSFIWILSGVSSLVSMEKSREIIELAGVVGYSGDVIIIVAAIFDLLMGVLLWLSKLRRNIIYIQILIMVIYSLLITYLIPAYWLHPFAPVIKNFAMLVMALYLLLEEDEHNV</sequence>
<keyword evidence="1" id="KW-0472">Membrane</keyword>
<dbReference type="InterPro" id="IPR036291">
    <property type="entry name" value="NAD(P)-bd_dom_sf"/>
</dbReference>
<evidence type="ECO:0000259" key="2">
    <source>
        <dbReference type="Pfam" id="PF13460"/>
    </source>
</evidence>
<dbReference type="SUPFAM" id="SSF51735">
    <property type="entry name" value="NAD(P)-binding Rossmann-fold domains"/>
    <property type="match status" value="1"/>
</dbReference>
<dbReference type="Gene3D" id="3.40.50.720">
    <property type="entry name" value="NAD(P)-binding Rossmann-like Domain"/>
    <property type="match status" value="1"/>
</dbReference>
<feature type="transmembrane region" description="Helical" evidence="1">
    <location>
        <begin position="320"/>
        <end position="342"/>
    </location>
</feature>
<dbReference type="Pfam" id="PF13460">
    <property type="entry name" value="NAD_binding_10"/>
    <property type="match status" value="1"/>
</dbReference>
<feature type="transmembrane region" description="Helical" evidence="1">
    <location>
        <begin position="413"/>
        <end position="432"/>
    </location>
</feature>
<protein>
    <recommendedName>
        <fullName evidence="2">NAD(P)-binding domain-containing protein</fullName>
    </recommendedName>
</protein>
<gene>
    <name evidence="3" type="ORF">MNBD_GAMMA09-1078</name>
</gene>
<accession>A0A3B0Y0F9</accession>
<dbReference type="InterPro" id="IPR025695">
    <property type="entry name" value="DoxX-like"/>
</dbReference>
<dbReference type="AlphaFoldDB" id="A0A3B0Y0F9"/>
<dbReference type="PANTHER" id="PTHR12126">
    <property type="entry name" value="NADH-UBIQUINONE OXIDOREDUCTASE 39 KDA SUBUNIT-RELATED"/>
    <property type="match status" value="1"/>
</dbReference>
<dbReference type="GO" id="GO:0044877">
    <property type="term" value="F:protein-containing complex binding"/>
    <property type="evidence" value="ECO:0007669"/>
    <property type="project" value="TreeGrafter"/>
</dbReference>
<organism evidence="3">
    <name type="scientific">hydrothermal vent metagenome</name>
    <dbReference type="NCBI Taxonomy" id="652676"/>
    <lineage>
        <taxon>unclassified sequences</taxon>
        <taxon>metagenomes</taxon>
        <taxon>ecological metagenomes</taxon>
    </lineage>
</organism>
<proteinExistence type="predicted"/>
<dbReference type="InterPro" id="IPR016040">
    <property type="entry name" value="NAD(P)-bd_dom"/>
</dbReference>
<feature type="transmembrane region" description="Helical" evidence="1">
    <location>
        <begin position="387"/>
        <end position="407"/>
    </location>
</feature>
<dbReference type="PANTHER" id="PTHR12126:SF11">
    <property type="entry name" value="NADH DEHYDROGENASE [UBIQUINONE] 1 ALPHA SUBCOMPLEX SUBUNIT 9, MITOCHONDRIAL"/>
    <property type="match status" value="1"/>
</dbReference>
<dbReference type="EMBL" id="UOFI01000139">
    <property type="protein sequence ID" value="VAW68852.1"/>
    <property type="molecule type" value="Genomic_DNA"/>
</dbReference>
<name>A0A3B0Y0F9_9ZZZZ</name>
<feature type="transmembrane region" description="Helical" evidence="1">
    <location>
        <begin position="362"/>
        <end position="380"/>
    </location>
</feature>
<feature type="domain" description="NAD(P)-binding" evidence="2">
    <location>
        <begin position="7"/>
        <end position="159"/>
    </location>
</feature>
<keyword evidence="1" id="KW-0812">Transmembrane</keyword>
<dbReference type="Pfam" id="PF13781">
    <property type="entry name" value="DoxX_3"/>
    <property type="match status" value="1"/>
</dbReference>
<reference evidence="3" key="1">
    <citation type="submission" date="2018-06" db="EMBL/GenBank/DDBJ databases">
        <authorList>
            <person name="Zhirakovskaya E."/>
        </authorList>
    </citation>
    <scope>NUCLEOTIDE SEQUENCE</scope>
</reference>
<evidence type="ECO:0000313" key="3">
    <source>
        <dbReference type="EMBL" id="VAW68852.1"/>
    </source>
</evidence>